<dbReference type="InterPro" id="IPR057326">
    <property type="entry name" value="KR_dom"/>
</dbReference>
<dbReference type="FunFam" id="3.40.50.720:FF:000374">
    <property type="entry name" value="3-oxoacyl-(Acyl-carrier-protein) reductase"/>
    <property type="match status" value="1"/>
</dbReference>
<evidence type="ECO:0000313" key="6">
    <source>
        <dbReference type="Proteomes" id="UP000054466"/>
    </source>
</evidence>
<organism evidence="5 6">
    <name type="scientific">Cladophialophora immunda</name>
    <dbReference type="NCBI Taxonomy" id="569365"/>
    <lineage>
        <taxon>Eukaryota</taxon>
        <taxon>Fungi</taxon>
        <taxon>Dikarya</taxon>
        <taxon>Ascomycota</taxon>
        <taxon>Pezizomycotina</taxon>
        <taxon>Eurotiomycetes</taxon>
        <taxon>Chaetothyriomycetidae</taxon>
        <taxon>Chaetothyriales</taxon>
        <taxon>Herpotrichiellaceae</taxon>
        <taxon>Cladophialophora</taxon>
    </lineage>
</organism>
<keyword evidence="3" id="KW-0560">Oxidoreductase</keyword>
<sequence length="262" mass="27898">MASKQTMEGKVAIVSGSARGIGAATCVELASRGALVIVNYPWPSQQVDAEKVLETIKLSGAIAADQCRAIEADMSTLGGPQQLINEAVRLVGRPIDILVNNAGIAIMRPLKDITLDQWDMQIDLNVRGMVLLTQAVLPHLAQNSRIVNLSSVGARQGFPGSTVYSGTKSMIESFTRCWALELGPKYHCTVNAVEPGPTNTAGFTQSGPNFLENIQPLLEATPMGPRMAEPSEIAYAIAFLCEERSGWITGACLPVNGGFSMP</sequence>
<dbReference type="InterPro" id="IPR002347">
    <property type="entry name" value="SDR_fam"/>
</dbReference>
<dbReference type="HOGENOM" id="CLU_010194_1_3_1"/>
<dbReference type="Proteomes" id="UP000054466">
    <property type="component" value="Unassembled WGS sequence"/>
</dbReference>
<dbReference type="VEuPathDB" id="FungiDB:PV07_09785"/>
<dbReference type="PANTHER" id="PTHR43639:SF1">
    <property type="entry name" value="SHORT-CHAIN DEHYDROGENASE_REDUCTASE FAMILY PROTEIN"/>
    <property type="match status" value="1"/>
</dbReference>
<evidence type="ECO:0000256" key="1">
    <source>
        <dbReference type="ARBA" id="ARBA00006484"/>
    </source>
</evidence>
<dbReference type="Pfam" id="PF13561">
    <property type="entry name" value="adh_short_C2"/>
    <property type="match status" value="1"/>
</dbReference>
<dbReference type="RefSeq" id="XP_016244262.1">
    <property type="nucleotide sequence ID" value="XM_016397071.1"/>
</dbReference>
<evidence type="ECO:0000256" key="2">
    <source>
        <dbReference type="ARBA" id="ARBA00022857"/>
    </source>
</evidence>
<evidence type="ECO:0000313" key="5">
    <source>
        <dbReference type="EMBL" id="KIW24046.1"/>
    </source>
</evidence>
<dbReference type="EMBL" id="KN847045">
    <property type="protein sequence ID" value="KIW24046.1"/>
    <property type="molecule type" value="Genomic_DNA"/>
</dbReference>
<comment type="similarity">
    <text evidence="1">Belongs to the short-chain dehydrogenases/reductases (SDR) family.</text>
</comment>
<dbReference type="SMART" id="SM00822">
    <property type="entry name" value="PKS_KR"/>
    <property type="match status" value="1"/>
</dbReference>
<evidence type="ECO:0000256" key="3">
    <source>
        <dbReference type="ARBA" id="ARBA00023002"/>
    </source>
</evidence>
<name>A0A0D1Z8U2_9EURO</name>
<keyword evidence="6" id="KW-1185">Reference proteome</keyword>
<dbReference type="PANTHER" id="PTHR43639">
    <property type="entry name" value="OXIDOREDUCTASE, SHORT-CHAIN DEHYDROGENASE/REDUCTASE FAMILY (AFU_ORTHOLOGUE AFUA_5G02870)"/>
    <property type="match status" value="1"/>
</dbReference>
<dbReference type="InterPro" id="IPR036291">
    <property type="entry name" value="NAD(P)-bd_dom_sf"/>
</dbReference>
<proteinExistence type="inferred from homology"/>
<dbReference type="GO" id="GO:0016491">
    <property type="term" value="F:oxidoreductase activity"/>
    <property type="evidence" value="ECO:0007669"/>
    <property type="project" value="UniProtKB-KW"/>
</dbReference>
<dbReference type="AlphaFoldDB" id="A0A0D1Z8U2"/>
<dbReference type="PRINTS" id="PR00081">
    <property type="entry name" value="GDHRDH"/>
</dbReference>
<dbReference type="Gene3D" id="3.40.50.720">
    <property type="entry name" value="NAD(P)-binding Rossmann-like Domain"/>
    <property type="match status" value="1"/>
</dbReference>
<dbReference type="CDD" id="cd05233">
    <property type="entry name" value="SDR_c"/>
    <property type="match status" value="1"/>
</dbReference>
<dbReference type="OrthoDB" id="47007at2759"/>
<keyword evidence="2" id="KW-0521">NADP</keyword>
<dbReference type="SUPFAM" id="SSF51735">
    <property type="entry name" value="NAD(P)-binding Rossmann-fold domains"/>
    <property type="match status" value="1"/>
</dbReference>
<evidence type="ECO:0000259" key="4">
    <source>
        <dbReference type="SMART" id="SM00822"/>
    </source>
</evidence>
<dbReference type="PRINTS" id="PR00080">
    <property type="entry name" value="SDRFAMILY"/>
</dbReference>
<feature type="domain" description="Ketoreductase" evidence="4">
    <location>
        <begin position="10"/>
        <end position="196"/>
    </location>
</feature>
<dbReference type="STRING" id="569365.A0A0D1Z8U2"/>
<dbReference type="GeneID" id="27348979"/>
<reference evidence="5 6" key="1">
    <citation type="submission" date="2015-01" db="EMBL/GenBank/DDBJ databases">
        <title>The Genome Sequence of Cladophialophora immunda CBS83496.</title>
        <authorList>
            <consortium name="The Broad Institute Genomics Platform"/>
            <person name="Cuomo C."/>
            <person name="de Hoog S."/>
            <person name="Gorbushina A."/>
            <person name="Stielow B."/>
            <person name="Teixiera M."/>
            <person name="Abouelleil A."/>
            <person name="Chapman S.B."/>
            <person name="Priest M."/>
            <person name="Young S.K."/>
            <person name="Wortman J."/>
            <person name="Nusbaum C."/>
            <person name="Birren B."/>
        </authorList>
    </citation>
    <scope>NUCLEOTIDE SEQUENCE [LARGE SCALE GENOMIC DNA]</scope>
    <source>
        <strain evidence="5 6">CBS 83496</strain>
    </source>
</reference>
<accession>A0A0D1Z8U2</accession>
<gene>
    <name evidence="5" type="ORF">PV07_09785</name>
</gene>
<protein>
    <recommendedName>
        <fullName evidence="4">Ketoreductase domain-containing protein</fullName>
    </recommendedName>
</protein>